<sequence>MLRPPYLQAGDKVALISPAGTIAPECIEYAEKIS</sequence>
<dbReference type="HOGENOM" id="CLU_3374895_0_0_10"/>
<dbReference type="Proteomes" id="UP000004892">
    <property type="component" value="Unassembled WGS sequence"/>
</dbReference>
<organism evidence="1 2">
    <name type="scientific">Odoribacter laneus YIT 12061</name>
    <dbReference type="NCBI Taxonomy" id="742817"/>
    <lineage>
        <taxon>Bacteria</taxon>
        <taxon>Pseudomonadati</taxon>
        <taxon>Bacteroidota</taxon>
        <taxon>Bacteroidia</taxon>
        <taxon>Bacteroidales</taxon>
        <taxon>Odoribacteraceae</taxon>
        <taxon>Odoribacter</taxon>
    </lineage>
</organism>
<dbReference type="AlphaFoldDB" id="H1DL91"/>
<evidence type="ECO:0008006" key="3">
    <source>
        <dbReference type="Google" id="ProtNLM"/>
    </source>
</evidence>
<evidence type="ECO:0000313" key="2">
    <source>
        <dbReference type="Proteomes" id="UP000004892"/>
    </source>
</evidence>
<evidence type="ECO:0000313" key="1">
    <source>
        <dbReference type="EMBL" id="EHP45182.1"/>
    </source>
</evidence>
<gene>
    <name evidence="1" type="ORF">HMPREF9449_03027</name>
</gene>
<dbReference type="EMBL" id="ADMC01000034">
    <property type="protein sequence ID" value="EHP45182.1"/>
    <property type="molecule type" value="Genomic_DNA"/>
</dbReference>
<dbReference type="STRING" id="742817.HMPREF9449_03027"/>
<reference evidence="1 2" key="1">
    <citation type="submission" date="2012-01" db="EMBL/GenBank/DDBJ databases">
        <title>The Genome Sequence of Odoribacter laneus YIT 12061.</title>
        <authorList>
            <consortium name="The Broad Institute Genome Sequencing Platform"/>
            <person name="Earl A."/>
            <person name="Ward D."/>
            <person name="Feldgarden M."/>
            <person name="Gevers D."/>
            <person name="Morotomi M."/>
            <person name="Young S.K."/>
            <person name="Zeng Q."/>
            <person name="Gargeya S."/>
            <person name="Fitzgerald M."/>
            <person name="Haas B."/>
            <person name="Abouelleil A."/>
            <person name="Alvarado L."/>
            <person name="Arachchi H.M."/>
            <person name="Berlin A."/>
            <person name="Chapman S.B."/>
            <person name="Gearin G."/>
            <person name="Goldberg J."/>
            <person name="Griggs A."/>
            <person name="Gujja S."/>
            <person name="Hansen M."/>
            <person name="Heiman D."/>
            <person name="Howarth C."/>
            <person name="Larimer J."/>
            <person name="Lui A."/>
            <person name="MacDonald P.J.P."/>
            <person name="McCowen C."/>
            <person name="Montmayeur A."/>
            <person name="Murphy C."/>
            <person name="Neiman D."/>
            <person name="Pearson M."/>
            <person name="Priest M."/>
            <person name="Roberts A."/>
            <person name="Saif S."/>
            <person name="Shea T."/>
            <person name="Sisk P."/>
            <person name="Stolte C."/>
            <person name="Sykes S."/>
            <person name="Wortman J."/>
            <person name="Nusbaum C."/>
            <person name="Birren B."/>
        </authorList>
    </citation>
    <scope>NUCLEOTIDE SEQUENCE [LARGE SCALE GENOMIC DNA]</scope>
    <source>
        <strain evidence="1 2">YIT 12061</strain>
    </source>
</reference>
<name>H1DL91_9BACT</name>
<keyword evidence="2" id="KW-1185">Reference proteome</keyword>
<comment type="caution">
    <text evidence="1">The sequence shown here is derived from an EMBL/GenBank/DDBJ whole genome shotgun (WGS) entry which is preliminary data.</text>
</comment>
<protein>
    <recommendedName>
        <fullName evidence="3">LD-carboxypeptidase N-terminal domain-containing protein</fullName>
    </recommendedName>
</protein>
<proteinExistence type="predicted"/>
<accession>H1DL91</accession>